<keyword evidence="2" id="KW-1185">Reference proteome</keyword>
<evidence type="ECO:0000313" key="1">
    <source>
        <dbReference type="EMBL" id="KAI3680653.1"/>
    </source>
</evidence>
<evidence type="ECO:0000313" key="2">
    <source>
        <dbReference type="Proteomes" id="UP001055879"/>
    </source>
</evidence>
<accession>A0ACB8Y7L0</accession>
<organism evidence="1 2">
    <name type="scientific">Arctium lappa</name>
    <name type="common">Greater burdock</name>
    <name type="synonym">Lappa major</name>
    <dbReference type="NCBI Taxonomy" id="4217"/>
    <lineage>
        <taxon>Eukaryota</taxon>
        <taxon>Viridiplantae</taxon>
        <taxon>Streptophyta</taxon>
        <taxon>Embryophyta</taxon>
        <taxon>Tracheophyta</taxon>
        <taxon>Spermatophyta</taxon>
        <taxon>Magnoliopsida</taxon>
        <taxon>eudicotyledons</taxon>
        <taxon>Gunneridae</taxon>
        <taxon>Pentapetalae</taxon>
        <taxon>asterids</taxon>
        <taxon>campanulids</taxon>
        <taxon>Asterales</taxon>
        <taxon>Asteraceae</taxon>
        <taxon>Carduoideae</taxon>
        <taxon>Cardueae</taxon>
        <taxon>Arctiinae</taxon>
        <taxon>Arctium</taxon>
    </lineage>
</organism>
<reference evidence="1 2" key="2">
    <citation type="journal article" date="2022" name="Mol. Ecol. Resour.">
        <title>The genomes of chicory, endive, great burdock and yacon provide insights into Asteraceae paleo-polyploidization history and plant inulin production.</title>
        <authorList>
            <person name="Fan W."/>
            <person name="Wang S."/>
            <person name="Wang H."/>
            <person name="Wang A."/>
            <person name="Jiang F."/>
            <person name="Liu H."/>
            <person name="Zhao H."/>
            <person name="Xu D."/>
            <person name="Zhang Y."/>
        </authorList>
    </citation>
    <scope>NUCLEOTIDE SEQUENCE [LARGE SCALE GENOMIC DNA]</scope>
    <source>
        <strain evidence="2">cv. Niubang</strain>
    </source>
</reference>
<dbReference type="EMBL" id="CM042059">
    <property type="protein sequence ID" value="KAI3680653.1"/>
    <property type="molecule type" value="Genomic_DNA"/>
</dbReference>
<protein>
    <submittedName>
        <fullName evidence="1">Uncharacterized protein</fullName>
    </submittedName>
</protein>
<comment type="caution">
    <text evidence="1">The sequence shown here is derived from an EMBL/GenBank/DDBJ whole genome shotgun (WGS) entry which is preliminary data.</text>
</comment>
<dbReference type="Proteomes" id="UP001055879">
    <property type="component" value="Linkage Group LG13"/>
</dbReference>
<proteinExistence type="predicted"/>
<reference evidence="2" key="1">
    <citation type="journal article" date="2022" name="Mol. Ecol. Resour.">
        <title>The genomes of chicory, endive, great burdock and yacon provide insights into Asteraceae palaeo-polyploidization history and plant inulin production.</title>
        <authorList>
            <person name="Fan W."/>
            <person name="Wang S."/>
            <person name="Wang H."/>
            <person name="Wang A."/>
            <person name="Jiang F."/>
            <person name="Liu H."/>
            <person name="Zhao H."/>
            <person name="Xu D."/>
            <person name="Zhang Y."/>
        </authorList>
    </citation>
    <scope>NUCLEOTIDE SEQUENCE [LARGE SCALE GENOMIC DNA]</scope>
    <source>
        <strain evidence="2">cv. Niubang</strain>
    </source>
</reference>
<name>A0ACB8Y7L0_ARCLA</name>
<gene>
    <name evidence="1" type="ORF">L6452_35426</name>
</gene>
<sequence>MIMANGSPSYEWQFDDDDDGFDVTANDDEPVDFESLFNMLAEKSRGDYSEYGPADPSSSSAQCSESVSGVGVNEHFQTHDGSLAFPPPHHSEASASGTFFASGSSVTERQKFNSGFEQLESHQDMFPMHADGSVSDWQMPVSAHVTPWLANHGVTQDFYLFSNHGTETDFERASSNETFGFTNGSHQLMDRSGITDGILADSIRNSYQTLEALDNVEVPSVDFNGYSDIHYGLNHEFSLPYITSTDEPPYFGSSRQSQSSVYTDDMLFNVETESKEHLMQNISRNSAMNYEAAAIRAGGVAVVDRNSDMGPYVGAAGINNRLPSGESSLAEPAKGSTGGYPWLHMGNMANKTQVVCVKDEKHDAPVPSLGTACKKQFSVDGKSHINAQTSILGAPPTHMQINNAKLNMVDEQSGHQAPLQDLPHRKSVISLPDGGLAVPLLRHQRIALSWMTRKETKSTRCCGGILADDQGLGKTISAIALILKERSPPSSSVCTIQMKEQETETLNLVEDEEEDKEAMPMLDKSMQDVEQCVIATNGSSIEHTNTSVQIKSCLAAGTLVVCPTSVLRQWNEELQSKVSSEANLSVLVYHGANRTKDPFELAKYDVVLTTYAIVSMEVPKQPLVDEDDDETKKRSDFLPIKISPGKKRKYPPSSDESSRKDKKGTDNEPSESIDRPLAKLRWFRVILDEAQSIKNYKTQVARACWGLRAKRRWCLSGTPIQNSIDDLYSYFRFLRYDPLAVFKSFCSAIKAPIQRNPVAGYKKLQVILKTIMLRRTKGTLLKGEPIISLPPKIIILKKVDFTAEERGFYRSLEADSRAQFAEYAAAGTVKQNYINILLMLLRLRQACDHPLLVRGCSSRTGWRLSVEKAKELPQEKLSGLLKCLEASLAICGICNDPPEDAVVTTCKHVFCNQCILEHLSSDDSHCPSSECKFLISRSSVFSKSTLEVAIGNQPGQVNQPGQGNVPYGSGSVEAGVLVPSSSIGPFGSPNIEATKALDSSKIKAALEFLQSISKPQDVTVTTTSSSIGGSAGNPEKSLSGLSGVFDKDTNIKGNSVKREKAIVFSQWTGMLDLLEVCLKDSSIGYRRLDGTMSVIARDKAVKDFNTLPEVTVMIMSLKAASLGLNMVAACHVILLDLWWNPTTEDQAIDRAHRIGQTRPVTVLRLTVKDTVEDRILALQEKKRELVASAFGDDENGGSQTRLTVEDMKYLLQA</sequence>